<gene>
    <name evidence="2" type="ORF">ACFP5Y_04875</name>
</gene>
<evidence type="ECO:0008006" key="4">
    <source>
        <dbReference type="Google" id="ProtNLM"/>
    </source>
</evidence>
<dbReference type="EMBL" id="JBHSSC010000013">
    <property type="protein sequence ID" value="MFC6180553.1"/>
    <property type="molecule type" value="Genomic_DNA"/>
</dbReference>
<keyword evidence="1" id="KW-0472">Membrane</keyword>
<reference evidence="3" key="1">
    <citation type="journal article" date="2019" name="Int. J. Syst. Evol. Microbiol.">
        <title>The Global Catalogue of Microorganisms (GCM) 10K type strain sequencing project: providing services to taxonomists for standard genome sequencing and annotation.</title>
        <authorList>
            <consortium name="The Broad Institute Genomics Platform"/>
            <consortium name="The Broad Institute Genome Sequencing Center for Infectious Disease"/>
            <person name="Wu L."/>
            <person name="Ma J."/>
        </authorList>
    </citation>
    <scope>NUCLEOTIDE SEQUENCE [LARGE SCALE GENOMIC DNA]</scope>
    <source>
        <strain evidence="3">CCM 8933</strain>
    </source>
</reference>
<comment type="caution">
    <text evidence="2">The sequence shown here is derived from an EMBL/GenBank/DDBJ whole genome shotgun (WGS) entry which is preliminary data.</text>
</comment>
<feature type="transmembrane region" description="Helical" evidence="1">
    <location>
        <begin position="125"/>
        <end position="142"/>
    </location>
</feature>
<sequence>MMLMKNKDNDNQYKNGKKWIIISLTATIVVLGSTGTVLANETITEVNVTRMGKVRDNKYHENESAIYKAPVDDISDGVRIPIADTAGMRLMVSKMAATSQLTTVSVADGRLPTTNLRQVKERQGFWLQVASILLLGLMTYAGDRKRVADQ</sequence>
<proteinExistence type="predicted"/>
<keyword evidence="1" id="KW-1133">Transmembrane helix</keyword>
<evidence type="ECO:0000313" key="3">
    <source>
        <dbReference type="Proteomes" id="UP001596282"/>
    </source>
</evidence>
<evidence type="ECO:0000313" key="2">
    <source>
        <dbReference type="EMBL" id="MFC6180553.1"/>
    </source>
</evidence>
<keyword evidence="1" id="KW-0812">Transmembrane</keyword>
<dbReference type="Proteomes" id="UP001596282">
    <property type="component" value="Unassembled WGS sequence"/>
</dbReference>
<name>A0ABW1RYJ0_9LACO</name>
<organism evidence="2 3">
    <name type="scientific">Lactiplantibacillus daowaiensis</name>
    <dbReference type="NCBI Taxonomy" id="2559918"/>
    <lineage>
        <taxon>Bacteria</taxon>
        <taxon>Bacillati</taxon>
        <taxon>Bacillota</taxon>
        <taxon>Bacilli</taxon>
        <taxon>Lactobacillales</taxon>
        <taxon>Lactobacillaceae</taxon>
        <taxon>Lactiplantibacillus</taxon>
    </lineage>
</organism>
<keyword evidence="3" id="KW-1185">Reference proteome</keyword>
<protein>
    <recommendedName>
        <fullName evidence="4">Cell surface protein</fullName>
    </recommendedName>
</protein>
<evidence type="ECO:0000256" key="1">
    <source>
        <dbReference type="SAM" id="Phobius"/>
    </source>
</evidence>
<accession>A0ABW1RYJ0</accession>
<dbReference type="RefSeq" id="WP_137629443.1">
    <property type="nucleotide sequence ID" value="NZ_BJDJ01000023.1"/>
</dbReference>